<dbReference type="Gene3D" id="1.10.150.120">
    <property type="entry name" value="[2Fe-2S]-binding domain"/>
    <property type="match status" value="1"/>
</dbReference>
<evidence type="ECO:0000313" key="3">
    <source>
        <dbReference type="WBParaSite" id="PgR037_g050_t03"/>
    </source>
</evidence>
<dbReference type="InterPro" id="IPR002888">
    <property type="entry name" value="2Fe-2S-bd"/>
</dbReference>
<accession>A0A915BFG9</accession>
<dbReference type="GO" id="GO:0016491">
    <property type="term" value="F:oxidoreductase activity"/>
    <property type="evidence" value="ECO:0007669"/>
    <property type="project" value="InterPro"/>
</dbReference>
<keyword evidence="2" id="KW-1185">Reference proteome</keyword>
<dbReference type="GO" id="GO:0005506">
    <property type="term" value="F:iron ion binding"/>
    <property type="evidence" value="ECO:0007669"/>
    <property type="project" value="InterPro"/>
</dbReference>
<dbReference type="PANTHER" id="PTHR45444:SF3">
    <property type="entry name" value="XANTHINE DEHYDROGENASE"/>
    <property type="match status" value="1"/>
</dbReference>
<dbReference type="PANTHER" id="PTHR45444">
    <property type="entry name" value="XANTHINE DEHYDROGENASE"/>
    <property type="match status" value="1"/>
</dbReference>
<dbReference type="Proteomes" id="UP000887569">
    <property type="component" value="Unplaced"/>
</dbReference>
<feature type="domain" description="[2Fe-2S]-binding" evidence="1">
    <location>
        <begin position="12"/>
        <end position="72"/>
    </location>
</feature>
<dbReference type="SUPFAM" id="SSF47741">
    <property type="entry name" value="CO dehydrogenase ISP C-domain like"/>
    <property type="match status" value="1"/>
</dbReference>
<name>A0A915BFG9_PARUN</name>
<dbReference type="InterPro" id="IPR016208">
    <property type="entry name" value="Ald_Oxase/xanthine_DH-like"/>
</dbReference>
<dbReference type="WBParaSite" id="PgR037_g050_t03">
    <property type="protein sequence ID" value="PgR037_g050_t03"/>
    <property type="gene ID" value="PgR037_g050"/>
</dbReference>
<proteinExistence type="predicted"/>
<evidence type="ECO:0000259" key="1">
    <source>
        <dbReference type="Pfam" id="PF01799"/>
    </source>
</evidence>
<evidence type="ECO:0000313" key="2">
    <source>
        <dbReference type="Proteomes" id="UP000887569"/>
    </source>
</evidence>
<dbReference type="InterPro" id="IPR036884">
    <property type="entry name" value="2Fe-2S-bd_dom_sf"/>
</dbReference>
<dbReference type="Pfam" id="PF01799">
    <property type="entry name" value="Fer2_2"/>
    <property type="match status" value="1"/>
</dbReference>
<sequence length="117" mass="12738">PVCAVFGKAVTTVEGIGSTAMLHPVQERLSRAHGSQCGFCTPGFVMAMYTLLRNNPKPTKAEIDEAIQGSLCYVHLIWNLNTMDCGNLLQCGWCTIVPTCGAKNLGHESNEVERRDI</sequence>
<reference evidence="3" key="1">
    <citation type="submission" date="2022-11" db="UniProtKB">
        <authorList>
            <consortium name="WormBaseParasite"/>
        </authorList>
    </citation>
    <scope>IDENTIFICATION</scope>
</reference>
<organism evidence="2 3">
    <name type="scientific">Parascaris univalens</name>
    <name type="common">Nematode worm</name>
    <dbReference type="NCBI Taxonomy" id="6257"/>
    <lineage>
        <taxon>Eukaryota</taxon>
        <taxon>Metazoa</taxon>
        <taxon>Ecdysozoa</taxon>
        <taxon>Nematoda</taxon>
        <taxon>Chromadorea</taxon>
        <taxon>Rhabditida</taxon>
        <taxon>Spirurina</taxon>
        <taxon>Ascaridomorpha</taxon>
        <taxon>Ascaridoidea</taxon>
        <taxon>Ascarididae</taxon>
        <taxon>Parascaris</taxon>
    </lineage>
</organism>
<protein>
    <submittedName>
        <fullName evidence="3">[2Fe-2S]-binding domain-containing protein</fullName>
    </submittedName>
</protein>
<dbReference type="AlphaFoldDB" id="A0A915BFG9"/>